<dbReference type="PANTHER" id="PTHR21060:SF15">
    <property type="entry name" value="ACETATE KINASE-RELATED"/>
    <property type="match status" value="1"/>
</dbReference>
<keyword evidence="6" id="KW-0479">Metal-binding</keyword>
<evidence type="ECO:0000256" key="3">
    <source>
        <dbReference type="ARBA" id="ARBA00022741"/>
    </source>
</evidence>
<dbReference type="HAMAP" id="MF_00020">
    <property type="entry name" value="Acetate_kinase"/>
    <property type="match status" value="1"/>
</dbReference>
<name>A0A1H1W2M5_9ACTN</name>
<dbReference type="Pfam" id="PF00871">
    <property type="entry name" value="Acetate_kinase"/>
    <property type="match status" value="1"/>
</dbReference>
<comment type="cofactor">
    <cofactor evidence="6">
        <name>Mg(2+)</name>
        <dbReference type="ChEBI" id="CHEBI:18420"/>
    </cofactor>
    <cofactor evidence="6">
        <name>Mn(2+)</name>
        <dbReference type="ChEBI" id="CHEBI:29035"/>
    </cofactor>
    <text evidence="6">Mg(2+). Can also accept Mn(2+).</text>
</comment>
<dbReference type="STRING" id="117157.SAMN04489717_4291"/>
<dbReference type="UniPathway" id="UPA00340">
    <property type="reaction ID" value="UER00458"/>
</dbReference>
<reference evidence="8 9" key="1">
    <citation type="submission" date="2016-10" db="EMBL/GenBank/DDBJ databases">
        <authorList>
            <person name="de Groot N.N."/>
        </authorList>
    </citation>
    <scope>NUCLEOTIDE SEQUENCE [LARGE SCALE GENOMIC DNA]</scope>
    <source>
        <strain evidence="8 9">DSM 22024</strain>
    </source>
</reference>
<keyword evidence="5 6" id="KW-0067">ATP-binding</keyword>
<keyword evidence="6" id="KW-0963">Cytoplasm</keyword>
<evidence type="ECO:0000256" key="7">
    <source>
        <dbReference type="RuleBase" id="RU003835"/>
    </source>
</evidence>
<evidence type="ECO:0000256" key="5">
    <source>
        <dbReference type="ARBA" id="ARBA00022840"/>
    </source>
</evidence>
<dbReference type="GO" id="GO:0000287">
    <property type="term" value="F:magnesium ion binding"/>
    <property type="evidence" value="ECO:0007669"/>
    <property type="project" value="UniProtKB-UniRule"/>
</dbReference>
<comment type="function">
    <text evidence="6">Catalyzes the formation of acetyl phosphate from acetate and ATP. Can also catalyze the reverse reaction.</text>
</comment>
<evidence type="ECO:0000256" key="6">
    <source>
        <dbReference type="HAMAP-Rule" id="MF_00020"/>
    </source>
</evidence>
<organism evidence="8 9">
    <name type="scientific">Actinopolymorpha singaporensis</name>
    <dbReference type="NCBI Taxonomy" id="117157"/>
    <lineage>
        <taxon>Bacteria</taxon>
        <taxon>Bacillati</taxon>
        <taxon>Actinomycetota</taxon>
        <taxon>Actinomycetes</taxon>
        <taxon>Propionibacteriales</taxon>
        <taxon>Actinopolymorphaceae</taxon>
        <taxon>Actinopolymorpha</taxon>
    </lineage>
</organism>
<dbReference type="SUPFAM" id="SSF53067">
    <property type="entry name" value="Actin-like ATPase domain"/>
    <property type="match status" value="2"/>
</dbReference>
<comment type="subcellular location">
    <subcellularLocation>
        <location evidence="6">Cytoplasm</location>
    </subcellularLocation>
</comment>
<feature type="binding site" evidence="6">
    <location>
        <position position="57"/>
    </location>
    <ligand>
        <name>substrate</name>
    </ligand>
</feature>
<evidence type="ECO:0000256" key="4">
    <source>
        <dbReference type="ARBA" id="ARBA00022777"/>
    </source>
</evidence>
<comment type="subunit">
    <text evidence="6">Homodimer.</text>
</comment>
<keyword evidence="6" id="KW-0460">Magnesium</keyword>
<feature type="binding site" evidence="6">
    <location>
        <position position="14"/>
    </location>
    <ligand>
        <name>ATP</name>
        <dbReference type="ChEBI" id="CHEBI:30616"/>
    </ligand>
</feature>
<sequence length="362" mass="38254">MRVLVVNAGSATLKLSLLDDDELLDSRHVETSDAASGHKALAEALEAMERPDAVGHRVVHGGPAYTRAVRIDPRVRERLGEYTSLAPLHQPAALAGIDLVSEQLPDVPAVACFDTAFHSTLPPAASTYAVPARWREECGLRKYGFHGLSAAYSARRAAEMVDRPVQELRTVVCHLGAGASATAVRAGRSVDTTMGFTPLAGLVMASRPGDVDPGLLVWLLRNGVVDTEGLDHALERDSGLVGLAGTPDMRQVVERAQAGDAQASMAIGVYVHRLRGLVAAMTASLGCLDVLVFTGGVGEHAPLVRARAVEGLTFLGLALDDEANSQADGDTDVTAPTARARTLVIEAREDLQIAAEVRRLCQ</sequence>
<dbReference type="GO" id="GO:0008776">
    <property type="term" value="F:acetate kinase activity"/>
    <property type="evidence" value="ECO:0007669"/>
    <property type="project" value="UniProtKB-UniRule"/>
</dbReference>
<dbReference type="EC" id="2.7.2.1" evidence="6"/>
<dbReference type="InterPro" id="IPR004372">
    <property type="entry name" value="Ac/propionate_kinase"/>
</dbReference>
<keyword evidence="4 6" id="KW-0418">Kinase</keyword>
<dbReference type="InterPro" id="IPR000890">
    <property type="entry name" value="Aliphatic_acid_kin_short-chain"/>
</dbReference>
<dbReference type="InterPro" id="IPR023865">
    <property type="entry name" value="Aliphatic_acid_kinase_CS"/>
</dbReference>
<dbReference type="InterPro" id="IPR043129">
    <property type="entry name" value="ATPase_NBD"/>
</dbReference>
<dbReference type="GO" id="GO:0006085">
    <property type="term" value="P:acetyl-CoA biosynthetic process"/>
    <property type="evidence" value="ECO:0007669"/>
    <property type="project" value="UniProtKB-UniRule"/>
</dbReference>
<feature type="binding site" evidence="6">
    <location>
        <begin position="174"/>
        <end position="178"/>
    </location>
    <ligand>
        <name>ATP</name>
        <dbReference type="ChEBI" id="CHEBI:30616"/>
    </ligand>
</feature>
<dbReference type="EMBL" id="LT629732">
    <property type="protein sequence ID" value="SDS90469.1"/>
    <property type="molecule type" value="Genomic_DNA"/>
</dbReference>
<keyword evidence="3 6" id="KW-0547">Nucleotide-binding</keyword>
<comment type="pathway">
    <text evidence="6">Metabolic intermediate biosynthesis; acetyl-CoA biosynthesis; acetyl-CoA from acetate: step 1/2.</text>
</comment>
<accession>A0A1H1W2M5</accession>
<evidence type="ECO:0000313" key="8">
    <source>
        <dbReference type="EMBL" id="SDS90469.1"/>
    </source>
</evidence>
<dbReference type="RefSeq" id="WP_092657962.1">
    <property type="nucleotide sequence ID" value="NZ_LT629732.1"/>
</dbReference>
<comment type="similarity">
    <text evidence="1 6 7">Belongs to the acetokinase family.</text>
</comment>
<feature type="active site" description="Proton donor/acceptor" evidence="6">
    <location>
        <position position="114"/>
    </location>
</feature>
<feature type="binding site" evidence="6">
    <location>
        <begin position="296"/>
        <end position="300"/>
    </location>
    <ligand>
        <name>ATP</name>
        <dbReference type="ChEBI" id="CHEBI:30616"/>
    </ligand>
</feature>
<dbReference type="PRINTS" id="PR00471">
    <property type="entry name" value="ACETATEKNASE"/>
</dbReference>
<dbReference type="GO" id="GO:0005524">
    <property type="term" value="F:ATP binding"/>
    <property type="evidence" value="ECO:0007669"/>
    <property type="project" value="UniProtKB-KW"/>
</dbReference>
<keyword evidence="2 6" id="KW-0808">Transferase</keyword>
<feature type="binding site" evidence="6">
    <location>
        <begin position="248"/>
        <end position="250"/>
    </location>
    <ligand>
        <name>ATP</name>
        <dbReference type="ChEBI" id="CHEBI:30616"/>
    </ligand>
</feature>
<dbReference type="GO" id="GO:0005737">
    <property type="term" value="C:cytoplasm"/>
    <property type="evidence" value="ECO:0007669"/>
    <property type="project" value="UniProtKB-SubCell"/>
</dbReference>
<dbReference type="OrthoDB" id="9802453at2"/>
<gene>
    <name evidence="6" type="primary">ackA</name>
    <name evidence="8" type="ORF">SAMN04489717_4291</name>
</gene>
<dbReference type="PANTHER" id="PTHR21060">
    <property type="entry name" value="ACETATE KINASE"/>
    <property type="match status" value="1"/>
</dbReference>
<evidence type="ECO:0000256" key="1">
    <source>
        <dbReference type="ARBA" id="ARBA00008748"/>
    </source>
</evidence>
<dbReference type="Proteomes" id="UP000198983">
    <property type="component" value="Chromosome I"/>
</dbReference>
<dbReference type="PIRSF" id="PIRSF000722">
    <property type="entry name" value="Acetate_prop_kin"/>
    <property type="match status" value="1"/>
</dbReference>
<protein>
    <recommendedName>
        <fullName evidence="6">Acetate kinase</fullName>
        <ecNumber evidence="6">2.7.2.1</ecNumber>
    </recommendedName>
    <alternativeName>
        <fullName evidence="6">Acetokinase</fullName>
    </alternativeName>
</protein>
<feature type="site" description="Transition state stabilizer" evidence="6">
    <location>
        <position position="146"/>
    </location>
</feature>
<dbReference type="GO" id="GO:0006083">
    <property type="term" value="P:acetate metabolic process"/>
    <property type="evidence" value="ECO:0007669"/>
    <property type="project" value="TreeGrafter"/>
</dbReference>
<dbReference type="AlphaFoldDB" id="A0A1H1W2M5"/>
<feature type="binding site" evidence="6">
    <location>
        <position position="349"/>
    </location>
    <ligand>
        <name>Mg(2+)</name>
        <dbReference type="ChEBI" id="CHEBI:18420"/>
    </ligand>
</feature>
<feature type="binding site" evidence="6">
    <location>
        <position position="7"/>
    </location>
    <ligand>
        <name>Mg(2+)</name>
        <dbReference type="ChEBI" id="CHEBI:18420"/>
    </ligand>
</feature>
<evidence type="ECO:0000313" key="9">
    <source>
        <dbReference type="Proteomes" id="UP000198983"/>
    </source>
</evidence>
<feature type="site" description="Transition state stabilizer" evidence="6">
    <location>
        <position position="207"/>
    </location>
</feature>
<keyword evidence="9" id="KW-1185">Reference proteome</keyword>
<evidence type="ECO:0000256" key="2">
    <source>
        <dbReference type="ARBA" id="ARBA00022679"/>
    </source>
</evidence>
<dbReference type="Gene3D" id="3.30.420.40">
    <property type="match status" value="2"/>
</dbReference>
<proteinExistence type="inferred from homology"/>
<comment type="catalytic activity">
    <reaction evidence="6">
        <text>acetate + ATP = acetyl phosphate + ADP</text>
        <dbReference type="Rhea" id="RHEA:11352"/>
        <dbReference type="ChEBI" id="CHEBI:22191"/>
        <dbReference type="ChEBI" id="CHEBI:30089"/>
        <dbReference type="ChEBI" id="CHEBI:30616"/>
        <dbReference type="ChEBI" id="CHEBI:456216"/>
        <dbReference type="EC" id="2.7.2.1"/>
    </reaction>
</comment>
<dbReference type="NCBIfam" id="TIGR00016">
    <property type="entry name" value="ackA"/>
    <property type="match status" value="1"/>
</dbReference>
<dbReference type="PROSITE" id="PS01076">
    <property type="entry name" value="ACETATE_KINASE_2"/>
    <property type="match status" value="1"/>
</dbReference>